<evidence type="ECO:0000256" key="2">
    <source>
        <dbReference type="ARBA" id="ARBA00022730"/>
    </source>
</evidence>
<evidence type="ECO:0000256" key="5">
    <source>
        <dbReference type="ARBA" id="ARBA00023274"/>
    </source>
</evidence>
<dbReference type="Gene3D" id="3.30.1140.32">
    <property type="entry name" value="Ribosomal protein S3, C-terminal domain"/>
    <property type="match status" value="1"/>
</dbReference>
<dbReference type="FunFam" id="3.30.300.20:FF:000001">
    <property type="entry name" value="30S ribosomal protein S3"/>
    <property type="match status" value="1"/>
</dbReference>
<dbReference type="SUPFAM" id="SSF54814">
    <property type="entry name" value="Prokaryotic type KH domain (KH-domain type II)"/>
    <property type="match status" value="1"/>
</dbReference>
<dbReference type="AlphaFoldDB" id="A0A1W5YJS8"/>
<evidence type="ECO:0000256" key="4">
    <source>
        <dbReference type="ARBA" id="ARBA00022980"/>
    </source>
</evidence>
<dbReference type="PANTHER" id="PTHR11760:SF19">
    <property type="entry name" value="SMALL RIBOSOMAL SUBUNIT PROTEIN US3C"/>
    <property type="match status" value="1"/>
</dbReference>
<dbReference type="GO" id="GO:0019843">
    <property type="term" value="F:rRNA binding"/>
    <property type="evidence" value="ECO:0007669"/>
    <property type="project" value="UniProtKB-UniRule"/>
</dbReference>
<dbReference type="InterPro" id="IPR001351">
    <property type="entry name" value="Ribosomal_uS3_C"/>
</dbReference>
<name>A0A1W5YJS8_9CHLO</name>
<organism evidence="9">
    <name type="scientific">Neomeris sp. HV02668</name>
    <dbReference type="NCBI Taxonomy" id="1979229"/>
    <lineage>
        <taxon>Eukaryota</taxon>
        <taxon>Viridiplantae</taxon>
        <taxon>Chlorophyta</taxon>
        <taxon>core chlorophytes</taxon>
        <taxon>Ulvophyceae</taxon>
        <taxon>TCBD clade</taxon>
        <taxon>Dasycladales</taxon>
        <taxon>Dasycladaceae</taxon>
        <taxon>Neomeris</taxon>
    </lineage>
</organism>
<dbReference type="InterPro" id="IPR004044">
    <property type="entry name" value="KH_dom_type_2"/>
</dbReference>
<keyword evidence="5 7" id="KW-0687">Ribonucleoprotein</keyword>
<dbReference type="Gene3D" id="3.30.300.20">
    <property type="match status" value="1"/>
</dbReference>
<protein>
    <recommendedName>
        <fullName evidence="6 7">Small ribosomal subunit protein uS3c</fullName>
    </recommendedName>
</protein>
<evidence type="ECO:0000256" key="1">
    <source>
        <dbReference type="ARBA" id="ARBA00010761"/>
    </source>
</evidence>
<dbReference type="EMBL" id="KY495864">
    <property type="protein sequence ID" value="ARI43878.1"/>
    <property type="molecule type" value="Genomic_DNA"/>
</dbReference>
<gene>
    <name evidence="7 9" type="primary">rps3</name>
</gene>
<feature type="domain" description="KH type-2" evidence="8">
    <location>
        <begin position="39"/>
        <end position="123"/>
    </location>
</feature>
<dbReference type="InterPro" id="IPR009019">
    <property type="entry name" value="KH_sf_prok-type"/>
</dbReference>
<evidence type="ECO:0000259" key="8">
    <source>
        <dbReference type="PROSITE" id="PS50823"/>
    </source>
</evidence>
<dbReference type="NCBIfam" id="TIGR01009">
    <property type="entry name" value="rpsC_bact"/>
    <property type="match status" value="1"/>
</dbReference>
<comment type="subunit">
    <text evidence="7">Part of the 30S ribosomal subunit.</text>
</comment>
<keyword evidence="9" id="KW-0934">Plastid</keyword>
<dbReference type="GO" id="GO:0009507">
    <property type="term" value="C:chloroplast"/>
    <property type="evidence" value="ECO:0007669"/>
    <property type="project" value="UniProtKB-SubCell"/>
</dbReference>
<comment type="subcellular location">
    <subcellularLocation>
        <location evidence="7">Plastid</location>
        <location evidence="7">Chloroplast</location>
    </subcellularLocation>
</comment>
<dbReference type="InterPro" id="IPR057258">
    <property type="entry name" value="Ribosomal_uS3"/>
</dbReference>
<dbReference type="Pfam" id="PF00189">
    <property type="entry name" value="Ribosomal_S3_C"/>
    <property type="match status" value="1"/>
</dbReference>
<evidence type="ECO:0000256" key="6">
    <source>
        <dbReference type="ARBA" id="ARBA00035154"/>
    </source>
</evidence>
<geneLocation type="chloroplast" evidence="9"/>
<keyword evidence="3 7" id="KW-0694">RNA-binding</keyword>
<dbReference type="HAMAP" id="MF_01309_B">
    <property type="entry name" value="Ribosomal_uS3_B"/>
    <property type="match status" value="1"/>
</dbReference>
<dbReference type="InterPro" id="IPR005704">
    <property type="entry name" value="Ribosomal_uS3_bac-typ"/>
</dbReference>
<sequence>MGQKIHPLGFRLGISQTHRSYWFSSSKNYAQYVFEDYFLRSLLFKKFSTNSISDIIIERKLEQIKIEIRTARPGFIIGRDANTIKQLRTNLEKLLIKERKKKFYVSLNQKTSPHLILQVTDVSNPYSKASLINEFLVEQLEKRIVFRQAIRKALRLSRLASVKGIKIQISGRLNGAEIARTEWIRKGRVPLQTLRAQMDYSYKTAQTIYGILGIKVWTFQGESFLSTETEKPFSSKDQTEFSNES</sequence>
<dbReference type="PANTHER" id="PTHR11760">
    <property type="entry name" value="30S/40S RIBOSOMAL PROTEIN S3"/>
    <property type="match status" value="1"/>
</dbReference>
<dbReference type="GO" id="GO:0022627">
    <property type="term" value="C:cytosolic small ribosomal subunit"/>
    <property type="evidence" value="ECO:0007669"/>
    <property type="project" value="TreeGrafter"/>
</dbReference>
<evidence type="ECO:0000256" key="7">
    <source>
        <dbReference type="HAMAP-Rule" id="MF_01309"/>
    </source>
</evidence>
<keyword evidence="4 7" id="KW-0689">Ribosomal protein</keyword>
<proteinExistence type="inferred from homology"/>
<reference evidence="9" key="1">
    <citation type="journal article" date="2017" name="J. Phycol.">
        <title>Phylogenetic position of the coral symbiont Ostreobium (Ulvophyceae) inferred from chloroplast genome data.</title>
        <authorList>
            <person name="Verbruggen H."/>
            <person name="Marcelino V.R."/>
            <person name="Guiry M.D."/>
            <person name="Cremen M.C."/>
            <person name="Jackson C.J."/>
        </authorList>
    </citation>
    <scope>NUCLEOTIDE SEQUENCE</scope>
</reference>
<evidence type="ECO:0000313" key="9">
    <source>
        <dbReference type="EMBL" id="ARI43878.1"/>
    </source>
</evidence>
<keyword evidence="9" id="KW-0150">Chloroplast</keyword>
<dbReference type="InterPro" id="IPR015946">
    <property type="entry name" value="KH_dom-like_a/b"/>
</dbReference>
<dbReference type="GO" id="GO:0003735">
    <property type="term" value="F:structural constituent of ribosome"/>
    <property type="evidence" value="ECO:0007669"/>
    <property type="project" value="InterPro"/>
</dbReference>
<accession>A0A1W5YJS8</accession>
<comment type="similarity">
    <text evidence="1 7">Belongs to the universal ribosomal protein uS3 family.</text>
</comment>
<dbReference type="Pfam" id="PF07650">
    <property type="entry name" value="KH_2"/>
    <property type="match status" value="1"/>
</dbReference>
<keyword evidence="2 7" id="KW-0699">rRNA-binding</keyword>
<dbReference type="InterPro" id="IPR036419">
    <property type="entry name" value="Ribosomal_S3_C_sf"/>
</dbReference>
<dbReference type="PROSITE" id="PS50823">
    <property type="entry name" value="KH_TYPE_2"/>
    <property type="match status" value="1"/>
</dbReference>
<dbReference type="CDD" id="cd02412">
    <property type="entry name" value="KH-II_30S_S3"/>
    <property type="match status" value="1"/>
</dbReference>
<dbReference type="GO" id="GO:0006412">
    <property type="term" value="P:translation"/>
    <property type="evidence" value="ECO:0007669"/>
    <property type="project" value="UniProtKB-UniRule"/>
</dbReference>
<evidence type="ECO:0000256" key="3">
    <source>
        <dbReference type="ARBA" id="ARBA00022884"/>
    </source>
</evidence>
<dbReference type="SUPFAM" id="SSF54821">
    <property type="entry name" value="Ribosomal protein S3 C-terminal domain"/>
    <property type="match status" value="1"/>
</dbReference>